<reference evidence="4 5" key="1">
    <citation type="submission" date="2019-03" db="EMBL/GenBank/DDBJ databases">
        <authorList>
            <person name="Gaulin E."/>
            <person name="Dumas B."/>
        </authorList>
    </citation>
    <scope>NUCLEOTIDE SEQUENCE [LARGE SCALE GENOMIC DNA]</scope>
    <source>
        <strain evidence="4">CBS 568.67</strain>
    </source>
</reference>
<evidence type="ECO:0000313" key="3">
    <source>
        <dbReference type="EMBL" id="KAF0686749.1"/>
    </source>
</evidence>
<gene>
    <name evidence="4" type="primary">Aste57867_21469</name>
    <name evidence="3" type="ORF">As57867_021400</name>
    <name evidence="4" type="ORF">ASTE57867_21469</name>
</gene>
<reference evidence="3" key="2">
    <citation type="submission" date="2019-06" db="EMBL/GenBank/DDBJ databases">
        <title>Genomics analysis of Aphanomyces spp. identifies a new class of oomycete effector associated with host adaptation.</title>
        <authorList>
            <person name="Gaulin E."/>
        </authorList>
    </citation>
    <scope>NUCLEOTIDE SEQUENCE</scope>
    <source>
        <strain evidence="3">CBS 578.67</strain>
    </source>
</reference>
<dbReference type="EMBL" id="CAADRA010007003">
    <property type="protein sequence ID" value="VFT98140.1"/>
    <property type="molecule type" value="Genomic_DNA"/>
</dbReference>
<evidence type="ECO:0000256" key="2">
    <source>
        <dbReference type="SAM" id="MobiDB-lite"/>
    </source>
</evidence>
<name>A0A485LIA6_9STRA</name>
<evidence type="ECO:0000313" key="4">
    <source>
        <dbReference type="EMBL" id="VFT98140.1"/>
    </source>
</evidence>
<dbReference type="Proteomes" id="UP000332933">
    <property type="component" value="Unassembled WGS sequence"/>
</dbReference>
<feature type="coiled-coil region" evidence="1">
    <location>
        <begin position="262"/>
        <end position="321"/>
    </location>
</feature>
<dbReference type="OrthoDB" id="412647at2759"/>
<feature type="compositionally biased region" description="Pro residues" evidence="2">
    <location>
        <begin position="456"/>
        <end position="473"/>
    </location>
</feature>
<keyword evidence="5" id="KW-1185">Reference proteome</keyword>
<keyword evidence="1" id="KW-0175">Coiled coil</keyword>
<evidence type="ECO:0000256" key="1">
    <source>
        <dbReference type="SAM" id="Coils"/>
    </source>
</evidence>
<proteinExistence type="predicted"/>
<feature type="region of interest" description="Disordered" evidence="2">
    <location>
        <begin position="453"/>
        <end position="474"/>
    </location>
</feature>
<dbReference type="EMBL" id="VJMH01006977">
    <property type="protein sequence ID" value="KAF0686749.1"/>
    <property type="molecule type" value="Genomic_DNA"/>
</dbReference>
<evidence type="ECO:0000313" key="5">
    <source>
        <dbReference type="Proteomes" id="UP000332933"/>
    </source>
</evidence>
<feature type="compositionally biased region" description="Low complexity" evidence="2">
    <location>
        <begin position="649"/>
        <end position="660"/>
    </location>
</feature>
<accession>A0A485LIA6</accession>
<organism evidence="4 5">
    <name type="scientific">Aphanomyces stellatus</name>
    <dbReference type="NCBI Taxonomy" id="120398"/>
    <lineage>
        <taxon>Eukaryota</taxon>
        <taxon>Sar</taxon>
        <taxon>Stramenopiles</taxon>
        <taxon>Oomycota</taxon>
        <taxon>Saprolegniomycetes</taxon>
        <taxon>Saprolegniales</taxon>
        <taxon>Verrucalvaceae</taxon>
        <taxon>Aphanomyces</taxon>
    </lineage>
</organism>
<feature type="region of interest" description="Disordered" evidence="2">
    <location>
        <begin position="619"/>
        <end position="697"/>
    </location>
</feature>
<protein>
    <submittedName>
        <fullName evidence="4">Aste57867_21469 protein</fullName>
    </submittedName>
</protein>
<sequence length="697" mass="77020">MSASYVQALRNYVIESLQDVDAITLDHLCETFHLDRTTFPTKQDLIRSLVDLIVMDRDTALGLFVAWKQSLASGGGGAVVLEGANFANAFLPIPGPSPRKASTGPPTTPKTMFDFVLDRELATIGTELGGLEKEYKMAERALHQGGVNYDKIKRFLQTLTQLRAKDDQFRILLLEKNQNLRADNARLFKLEAHTRQQLDFFVDGCDRLRKKHDATVEEVFLLYSRIAGVEAAAHEFVVQLYSGECAFTQALTATLQFKCQRLVATEDALTKSKQNIAELEATVAQKNIQLEIMHAKWDDAVKEAMCSRVQLRKSRKRLREQEVQAIDSKFLRLRALYFQRMACDLFSLSQVQTAALHDAKGPFTKSTEHSSLAWRVLRYLETIVAPTLDPSVLTCPSKFPTIQLPPTTRRDVRDDIPLVLLTGGGNVDMIASAVHRLSNQFGYSVLDVDTWRHDLAPPPESPGPESDPPPPVVLEPNYHARLALAIQMSGSVLLYNWTGVTASDVHRLVQHGAPPVMVLDVGTHLSTTTTSTLASLTKYHRWPAPPHNVDQMVHDVASWWQAAQDRQYGTVVVEWDSVTASMNERCAMLAEEMNGRMAVEWAKHLASLAEKKAAADAVKAKQAAAKKRGNTPSQKDKPATPAKGKKAVATKSPGKPTTGKPKPPTSPPKSTNKPNSPPKSPAEKSKKTPATPARRAK</sequence>
<dbReference type="AlphaFoldDB" id="A0A485LIA6"/>